<dbReference type="SUPFAM" id="SSF56349">
    <property type="entry name" value="DNA breaking-rejoining enzymes"/>
    <property type="match status" value="1"/>
</dbReference>
<sequence>MLIWQVRVSYIDKFGKNKLISKSGFRTKREAQEYGNKLEYEYNRGGDLKNKNVGFITYLVKWYQTFHEPQLAEGTKKKYLYTIKVATDYFGQTRLKDISTTTYQKFLR</sequence>
<dbReference type="GO" id="GO:0015074">
    <property type="term" value="P:DNA integration"/>
    <property type="evidence" value="ECO:0007669"/>
    <property type="project" value="InterPro"/>
</dbReference>
<evidence type="ECO:0000259" key="2">
    <source>
        <dbReference type="Pfam" id="PF14657"/>
    </source>
</evidence>
<dbReference type="Pfam" id="PF14657">
    <property type="entry name" value="Arm-DNA-bind_4"/>
    <property type="match status" value="1"/>
</dbReference>
<name>A0A0R1VA74_9LACO</name>
<organism evidence="4 5">
    <name type="scientific">Lentilactobacillus farraginis DSM 18382 = JCM 14108</name>
    <dbReference type="NCBI Taxonomy" id="1423743"/>
    <lineage>
        <taxon>Bacteria</taxon>
        <taxon>Bacillati</taxon>
        <taxon>Bacillota</taxon>
        <taxon>Bacilli</taxon>
        <taxon>Lactobacillales</taxon>
        <taxon>Lactobacillaceae</taxon>
        <taxon>Lentilactobacillus</taxon>
    </lineage>
</organism>
<dbReference type="GO" id="GO:0003677">
    <property type="term" value="F:DNA binding"/>
    <property type="evidence" value="ECO:0007669"/>
    <property type="project" value="UniProtKB-KW"/>
</dbReference>
<dbReference type="AlphaFoldDB" id="A0A0R1VA74"/>
<accession>A0A0R1VA74</accession>
<comment type="caution">
    <text evidence="4">The sequence shown here is derived from an EMBL/GenBank/DDBJ whole genome shotgun (WGS) entry which is preliminary data.</text>
</comment>
<dbReference type="PATRIC" id="fig|1423743.5.peg.2102"/>
<dbReference type="InterPro" id="IPR028259">
    <property type="entry name" value="AP2-like_int_N"/>
</dbReference>
<dbReference type="InterPro" id="IPR011010">
    <property type="entry name" value="DNA_brk_join_enz"/>
</dbReference>
<evidence type="ECO:0000313" key="4">
    <source>
        <dbReference type="EMBL" id="KRM00891.1"/>
    </source>
</evidence>
<feature type="domain" description="Integrase SAM-like N-terminal" evidence="3">
    <location>
        <begin position="57"/>
        <end position="107"/>
    </location>
</feature>
<proteinExistence type="predicted"/>
<evidence type="ECO:0000256" key="1">
    <source>
        <dbReference type="ARBA" id="ARBA00023125"/>
    </source>
</evidence>
<dbReference type="InterPro" id="IPR010998">
    <property type="entry name" value="Integrase_recombinase_N"/>
</dbReference>
<dbReference type="Pfam" id="PF14659">
    <property type="entry name" value="Phage_int_SAM_3"/>
    <property type="match status" value="1"/>
</dbReference>
<gene>
    <name evidence="4" type="ORF">FD41_GL002042</name>
</gene>
<protein>
    <recommendedName>
        <fullName evidence="6">Integrase</fullName>
    </recommendedName>
</protein>
<keyword evidence="1" id="KW-0238">DNA-binding</keyword>
<evidence type="ECO:0008006" key="6">
    <source>
        <dbReference type="Google" id="ProtNLM"/>
    </source>
</evidence>
<reference evidence="4 5" key="1">
    <citation type="journal article" date="2015" name="Genome Announc.">
        <title>Expanding the biotechnology potential of lactobacilli through comparative genomics of 213 strains and associated genera.</title>
        <authorList>
            <person name="Sun Z."/>
            <person name="Harris H.M."/>
            <person name="McCann A."/>
            <person name="Guo C."/>
            <person name="Argimon S."/>
            <person name="Zhang W."/>
            <person name="Yang X."/>
            <person name="Jeffery I.B."/>
            <person name="Cooney J.C."/>
            <person name="Kagawa T.F."/>
            <person name="Liu W."/>
            <person name="Song Y."/>
            <person name="Salvetti E."/>
            <person name="Wrobel A."/>
            <person name="Rasinkangas P."/>
            <person name="Parkhill J."/>
            <person name="Rea M.C."/>
            <person name="O'Sullivan O."/>
            <person name="Ritari J."/>
            <person name="Douillard F.P."/>
            <person name="Paul Ross R."/>
            <person name="Yang R."/>
            <person name="Briner A.E."/>
            <person name="Felis G.E."/>
            <person name="de Vos W.M."/>
            <person name="Barrangou R."/>
            <person name="Klaenhammer T.R."/>
            <person name="Caufield P.W."/>
            <person name="Cui Y."/>
            <person name="Zhang H."/>
            <person name="O'Toole P.W."/>
        </authorList>
    </citation>
    <scope>NUCLEOTIDE SEQUENCE [LARGE SCALE GENOMIC DNA]</scope>
    <source>
        <strain evidence="4 5">DSM 18382</strain>
    </source>
</reference>
<keyword evidence="5" id="KW-1185">Reference proteome</keyword>
<evidence type="ECO:0000313" key="5">
    <source>
        <dbReference type="Proteomes" id="UP000051966"/>
    </source>
</evidence>
<feature type="domain" description="AP2-like integrase N-terminal" evidence="2">
    <location>
        <begin position="4"/>
        <end position="43"/>
    </location>
</feature>
<dbReference type="Gene3D" id="1.10.150.130">
    <property type="match status" value="1"/>
</dbReference>
<dbReference type="EMBL" id="AZFY01000156">
    <property type="protein sequence ID" value="KRM00891.1"/>
    <property type="molecule type" value="Genomic_DNA"/>
</dbReference>
<dbReference type="InterPro" id="IPR004107">
    <property type="entry name" value="Integrase_SAM-like_N"/>
</dbReference>
<evidence type="ECO:0000259" key="3">
    <source>
        <dbReference type="Pfam" id="PF14659"/>
    </source>
</evidence>
<dbReference type="Proteomes" id="UP000051966">
    <property type="component" value="Unassembled WGS sequence"/>
</dbReference>
<dbReference type="OrthoDB" id="9803188at2"/>
<dbReference type="RefSeq" id="WP_051996165.1">
    <property type="nucleotide sequence ID" value="NZ_AZFY01000156.1"/>
</dbReference>